<feature type="domain" description="Methyltransferase" evidence="4">
    <location>
        <begin position="122"/>
        <end position="218"/>
    </location>
</feature>
<feature type="compositionally biased region" description="Basic and acidic residues" evidence="2">
    <location>
        <begin position="26"/>
        <end position="37"/>
    </location>
</feature>
<evidence type="ECO:0000313" key="5">
    <source>
        <dbReference type="EMBL" id="RAL24766.1"/>
    </source>
</evidence>
<dbReference type="OrthoDB" id="9784101at2"/>
<accession>A0A328CAS2</accession>
<protein>
    <recommendedName>
        <fullName evidence="4">Methyltransferase domain-containing protein</fullName>
    </recommendedName>
</protein>
<dbReference type="EMBL" id="QHKO01000001">
    <property type="protein sequence ID" value="RAL24766.1"/>
    <property type="molecule type" value="Genomic_DNA"/>
</dbReference>
<dbReference type="RefSeq" id="WP_111727938.1">
    <property type="nucleotide sequence ID" value="NZ_QHKO01000001.1"/>
</dbReference>
<evidence type="ECO:0000313" key="6">
    <source>
        <dbReference type="Proteomes" id="UP000249169"/>
    </source>
</evidence>
<dbReference type="Gene3D" id="3.40.50.150">
    <property type="entry name" value="Vaccinia Virus protein VP39"/>
    <property type="match status" value="1"/>
</dbReference>
<evidence type="ECO:0000259" key="4">
    <source>
        <dbReference type="Pfam" id="PF13649"/>
    </source>
</evidence>
<dbReference type="Pfam" id="PF13649">
    <property type="entry name" value="Methyltransf_25"/>
    <property type="match status" value="1"/>
</dbReference>
<feature type="compositionally biased region" description="Basic and acidic residues" evidence="2">
    <location>
        <begin position="85"/>
        <end position="104"/>
    </location>
</feature>
<evidence type="ECO:0000256" key="1">
    <source>
        <dbReference type="ARBA" id="ARBA00022679"/>
    </source>
</evidence>
<keyword evidence="3" id="KW-0732">Signal</keyword>
<dbReference type="SUPFAM" id="SSF53335">
    <property type="entry name" value="S-adenosyl-L-methionine-dependent methyltransferases"/>
    <property type="match status" value="1"/>
</dbReference>
<feature type="compositionally biased region" description="Basic residues" evidence="2">
    <location>
        <begin position="68"/>
        <end position="84"/>
    </location>
</feature>
<name>A0A328CAS2_9DELT</name>
<keyword evidence="1" id="KW-0808">Transferase</keyword>
<dbReference type="InterPro" id="IPR029063">
    <property type="entry name" value="SAM-dependent_MTases_sf"/>
</dbReference>
<sequence>MKPALHTLSPLLLACTLACSGSSAIEKADSPTPDDARATQPLNASPPHHAEDDTDDENAMSHHDHHDHQHHATPHTHKHGHHNHRFESPEDYVERWNSPERDSWQRPTAVVEAMSITTGMSVADIGAGTGYFIPHLSAQVGPEGHVFAVDTEEAMLGYIQEQARTRGWDNIKTIQATPNASGLEEAQVDRILTVNTWHHIPEREAYAAHLKSRLRPGGSLWIVDISADSPMGPPPEHRLSPEQIIAELEAGGFQAELYDLKLERQFIIVGRFHD</sequence>
<dbReference type="InterPro" id="IPR041698">
    <property type="entry name" value="Methyltransf_25"/>
</dbReference>
<dbReference type="PROSITE" id="PS51257">
    <property type="entry name" value="PROKAR_LIPOPROTEIN"/>
    <property type="match status" value="1"/>
</dbReference>
<dbReference type="CDD" id="cd02440">
    <property type="entry name" value="AdoMet_MTases"/>
    <property type="match status" value="1"/>
</dbReference>
<evidence type="ECO:0000256" key="2">
    <source>
        <dbReference type="SAM" id="MobiDB-lite"/>
    </source>
</evidence>
<dbReference type="AlphaFoldDB" id="A0A328CAS2"/>
<dbReference type="Proteomes" id="UP000249169">
    <property type="component" value="Unassembled WGS sequence"/>
</dbReference>
<evidence type="ECO:0000256" key="3">
    <source>
        <dbReference type="SAM" id="SignalP"/>
    </source>
</evidence>
<feature type="region of interest" description="Disordered" evidence="2">
    <location>
        <begin position="24"/>
        <end position="105"/>
    </location>
</feature>
<keyword evidence="6" id="KW-1185">Reference proteome</keyword>
<feature type="chain" id="PRO_5016338423" description="Methyltransferase domain-containing protein" evidence="3">
    <location>
        <begin position="25"/>
        <end position="274"/>
    </location>
</feature>
<organism evidence="5 6">
    <name type="scientific">Lujinxingia litoralis</name>
    <dbReference type="NCBI Taxonomy" id="2211119"/>
    <lineage>
        <taxon>Bacteria</taxon>
        <taxon>Deltaproteobacteria</taxon>
        <taxon>Bradymonadales</taxon>
        <taxon>Lujinxingiaceae</taxon>
        <taxon>Lujinxingia</taxon>
    </lineage>
</organism>
<dbReference type="PANTHER" id="PTHR43861">
    <property type="entry name" value="TRANS-ACONITATE 2-METHYLTRANSFERASE-RELATED"/>
    <property type="match status" value="1"/>
</dbReference>
<reference evidence="5 6" key="1">
    <citation type="submission" date="2018-05" db="EMBL/GenBank/DDBJ databases">
        <title>Lujinxingia marina gen. nov. sp. nov., a new facultative anaerobic member of the class Deltaproteobacteria, and proposal of Lujinxingaceae fam. nov.</title>
        <authorList>
            <person name="Li C.-M."/>
        </authorList>
    </citation>
    <scope>NUCLEOTIDE SEQUENCE [LARGE SCALE GENOMIC DNA]</scope>
    <source>
        <strain evidence="5 6">B210</strain>
    </source>
</reference>
<dbReference type="GO" id="GO:0016740">
    <property type="term" value="F:transferase activity"/>
    <property type="evidence" value="ECO:0007669"/>
    <property type="project" value="UniProtKB-KW"/>
</dbReference>
<feature type="signal peptide" evidence="3">
    <location>
        <begin position="1"/>
        <end position="24"/>
    </location>
</feature>
<proteinExistence type="predicted"/>
<gene>
    <name evidence="5" type="ORF">DL240_00725</name>
</gene>
<comment type="caution">
    <text evidence="5">The sequence shown here is derived from an EMBL/GenBank/DDBJ whole genome shotgun (WGS) entry which is preliminary data.</text>
</comment>